<gene>
    <name evidence="8" type="primary">igsf5b</name>
</gene>
<dbReference type="PROSITE" id="PS50835">
    <property type="entry name" value="IG_LIKE"/>
    <property type="match status" value="1"/>
</dbReference>
<keyword evidence="2 5" id="KW-0472">Membrane</keyword>
<keyword evidence="6" id="KW-0732">Signal</keyword>
<evidence type="ECO:0000313" key="8">
    <source>
        <dbReference type="Ensembl" id="ENSSMAP00000006131.2"/>
    </source>
</evidence>
<dbReference type="SUPFAM" id="SSF48726">
    <property type="entry name" value="Immunoglobulin"/>
    <property type="match status" value="2"/>
</dbReference>
<comment type="subcellular location">
    <subcellularLocation>
        <location evidence="1">Membrane</location>
    </subcellularLocation>
</comment>
<dbReference type="InterPro" id="IPR053896">
    <property type="entry name" value="BTN3A2-like_Ig-C"/>
</dbReference>
<feature type="region of interest" description="Disordered" evidence="4">
    <location>
        <begin position="329"/>
        <end position="360"/>
    </location>
</feature>
<dbReference type="InterPro" id="IPR013783">
    <property type="entry name" value="Ig-like_fold"/>
</dbReference>
<dbReference type="InterPro" id="IPR003599">
    <property type="entry name" value="Ig_sub"/>
</dbReference>
<evidence type="ECO:0000256" key="3">
    <source>
        <dbReference type="ARBA" id="ARBA00023319"/>
    </source>
</evidence>
<evidence type="ECO:0000256" key="6">
    <source>
        <dbReference type="SAM" id="SignalP"/>
    </source>
</evidence>
<evidence type="ECO:0000313" key="9">
    <source>
        <dbReference type="Proteomes" id="UP000694558"/>
    </source>
</evidence>
<reference evidence="8" key="2">
    <citation type="submission" date="2025-08" db="UniProtKB">
        <authorList>
            <consortium name="Ensembl"/>
        </authorList>
    </citation>
    <scope>IDENTIFICATION</scope>
</reference>
<organism evidence="8 9">
    <name type="scientific">Scophthalmus maximus</name>
    <name type="common">Turbot</name>
    <name type="synonym">Psetta maxima</name>
    <dbReference type="NCBI Taxonomy" id="52904"/>
    <lineage>
        <taxon>Eukaryota</taxon>
        <taxon>Metazoa</taxon>
        <taxon>Chordata</taxon>
        <taxon>Craniata</taxon>
        <taxon>Vertebrata</taxon>
        <taxon>Euteleostomi</taxon>
        <taxon>Actinopterygii</taxon>
        <taxon>Neopterygii</taxon>
        <taxon>Teleostei</taxon>
        <taxon>Neoteleostei</taxon>
        <taxon>Acanthomorphata</taxon>
        <taxon>Carangaria</taxon>
        <taxon>Pleuronectiformes</taxon>
        <taxon>Pleuronectoidei</taxon>
        <taxon>Scophthalmidae</taxon>
        <taxon>Scophthalmus</taxon>
    </lineage>
</organism>
<dbReference type="Pfam" id="PF22705">
    <property type="entry name" value="C2-set_3"/>
    <property type="match status" value="1"/>
</dbReference>
<dbReference type="GO" id="GO:0016020">
    <property type="term" value="C:membrane"/>
    <property type="evidence" value="ECO:0007669"/>
    <property type="project" value="UniProtKB-SubCell"/>
</dbReference>
<evidence type="ECO:0000256" key="1">
    <source>
        <dbReference type="ARBA" id="ARBA00004370"/>
    </source>
</evidence>
<keyword evidence="5" id="KW-0812">Transmembrane</keyword>
<protein>
    <submittedName>
        <fullName evidence="8">Immunoglobulin superfamily, member 5b</fullName>
    </submittedName>
</protein>
<evidence type="ECO:0000256" key="2">
    <source>
        <dbReference type="ARBA" id="ARBA00023136"/>
    </source>
</evidence>
<evidence type="ECO:0000256" key="5">
    <source>
        <dbReference type="SAM" id="Phobius"/>
    </source>
</evidence>
<dbReference type="AlphaFoldDB" id="A0A8D2ZQV3"/>
<dbReference type="PANTHER" id="PTHR44991">
    <property type="entry name" value="IMMUNOGLOBULIN SUPERFAMILY MEMBER 5"/>
    <property type="match status" value="1"/>
</dbReference>
<dbReference type="InterPro" id="IPR036179">
    <property type="entry name" value="Ig-like_dom_sf"/>
</dbReference>
<feature type="chain" id="PRO_5034177754" evidence="6">
    <location>
        <begin position="18"/>
        <end position="360"/>
    </location>
</feature>
<sequence length="360" mass="38821">MVVRLLVLLLLSCGTQAGAQMTLAPGALTVLRGDEARFTCSTSDARWTVMVWLLNGTAVLTVSKSHGVLPSTGTNVTAEPASGSKGDGWTFVLRSAERRSQGQVTCDLQGIDRKTANLFVQEKGVVRVSGDDQLALKGQPVQFECRAAGWFPEPRLQWQVNDREVSEGDYNVSSEESGKSLFTVSSNLSVTAAKSSRVDCLASVSGLRTPLKSSVRLTVVAEVLHDDADDCTVPLALTASLSALLLLLLLCVCIVLCHRQRRRARSSTPEATWFDQSVVGISSVAEATRGKVNLGYSSEGHTDADYNELIMEIRRKMDFDSFHKVPDVVHSSGPAPQSESRVQVSPSEGNPTSVRRITTV</sequence>
<feature type="domain" description="Ig-like" evidence="7">
    <location>
        <begin position="123"/>
        <end position="218"/>
    </location>
</feature>
<dbReference type="GeneTree" id="ENSGT00940000165615"/>
<dbReference type="InterPro" id="IPR007110">
    <property type="entry name" value="Ig-like_dom"/>
</dbReference>
<keyword evidence="3" id="KW-0393">Immunoglobulin domain</keyword>
<evidence type="ECO:0000256" key="4">
    <source>
        <dbReference type="SAM" id="MobiDB-lite"/>
    </source>
</evidence>
<feature type="signal peptide" evidence="6">
    <location>
        <begin position="1"/>
        <end position="17"/>
    </location>
</feature>
<feature type="transmembrane region" description="Helical" evidence="5">
    <location>
        <begin position="235"/>
        <end position="257"/>
    </location>
</feature>
<dbReference type="Ensembl" id="ENSSMAT00000006210.2">
    <property type="protein sequence ID" value="ENSSMAP00000006131.2"/>
    <property type="gene ID" value="ENSSMAG00000003771.2"/>
</dbReference>
<evidence type="ECO:0000259" key="7">
    <source>
        <dbReference type="PROSITE" id="PS50835"/>
    </source>
</evidence>
<proteinExistence type="predicted"/>
<dbReference type="SMART" id="SM00409">
    <property type="entry name" value="IG"/>
    <property type="match status" value="2"/>
</dbReference>
<dbReference type="Proteomes" id="UP000694558">
    <property type="component" value="Chromosome 3"/>
</dbReference>
<feature type="compositionally biased region" description="Polar residues" evidence="4">
    <location>
        <begin position="334"/>
        <end position="360"/>
    </location>
</feature>
<accession>A0A8D2ZQV3</accession>
<dbReference type="Gene3D" id="2.60.40.10">
    <property type="entry name" value="Immunoglobulins"/>
    <property type="match status" value="2"/>
</dbReference>
<name>A0A8D2ZQV3_SCOMX</name>
<keyword evidence="5" id="KW-1133">Transmembrane helix</keyword>
<dbReference type="PANTHER" id="PTHR44991:SF1">
    <property type="entry name" value="IMMUNOGLOBULIN SUPERFAMILY MEMBER 5"/>
    <property type="match status" value="1"/>
</dbReference>
<reference evidence="8" key="1">
    <citation type="submission" date="2023-05" db="EMBL/GenBank/DDBJ databases">
        <title>High-quality long-read genome of Scophthalmus maximus.</title>
        <authorList>
            <person name="Lien S."/>
            <person name="Martinez P."/>
        </authorList>
    </citation>
    <scope>NUCLEOTIDE SEQUENCE [LARGE SCALE GENOMIC DNA]</scope>
</reference>